<dbReference type="EMBL" id="UWJD01000001">
    <property type="protein sequence ID" value="VCT84360.1"/>
    <property type="molecule type" value="Genomic_DNA"/>
</dbReference>
<feature type="transmembrane region" description="Helical" evidence="7">
    <location>
        <begin position="451"/>
        <end position="470"/>
    </location>
</feature>
<sequence length="478" mass="52411">MKQNKRNIVIAIMLAMFLAAFEGTVVTTAMPTISKSLNGFNLISWVFSSYLLTSAVSTPVYGKLSDLYGRRKIIVTGIIIFIIGSFLCALSTSMVHLILFRTIQGIGAGSILTISFTIVGDIFEIEERAKIQGTLNTVWGIAGLIGPFIGGFILDYLSWHWIFLINVPFGIISIVLLMNNFDEELIKKKSIIDYQGIVILTLAIVSLLFGTMQIENGVTKMIPYILVTMVLLFTFYLFEKKSTEPLIPFNIFNRTTIIINIIGFVASVVIVIIDSYMPIYIQNVLGYNATISGLSLAPMSISWLLSTFTLGKLLTKVGEKRILQVCSVIMLISSSLLITLKSISSLPVVIIIVIIMGYGAGALFTIVTIVAQIGAEESMRGVATSTNSLIRTLGQTIGVSIFGSILNNGIEIYFKEQYIEGINSNNIFTAIDNNIIKAVDGSNAMFNGMHFIFIAMTFVAAINLITTFLLPKKSIIKD</sequence>
<dbReference type="PROSITE" id="PS50850">
    <property type="entry name" value="MFS"/>
    <property type="match status" value="1"/>
</dbReference>
<organism evidence="10 11">
    <name type="scientific">Clostridium neonatale</name>
    <dbReference type="NCBI Taxonomy" id="137838"/>
    <lineage>
        <taxon>Bacteria</taxon>
        <taxon>Bacillati</taxon>
        <taxon>Bacillota</taxon>
        <taxon>Clostridia</taxon>
        <taxon>Eubacteriales</taxon>
        <taxon>Clostridiaceae</taxon>
        <taxon>Clostridium</taxon>
    </lineage>
</organism>
<dbReference type="Pfam" id="PF07690">
    <property type="entry name" value="MFS_1"/>
    <property type="match status" value="1"/>
</dbReference>
<comment type="subcellular location">
    <subcellularLocation>
        <location evidence="1">Cell membrane</location>
        <topology evidence="1">Multi-pass membrane protein</topology>
    </subcellularLocation>
</comment>
<dbReference type="Gene3D" id="1.20.1720.10">
    <property type="entry name" value="Multidrug resistance protein D"/>
    <property type="match status" value="1"/>
</dbReference>
<proteinExistence type="predicted"/>
<feature type="transmembrane region" description="Helical" evidence="7">
    <location>
        <begin position="42"/>
        <end position="61"/>
    </location>
</feature>
<feature type="domain" description="Major facilitator superfamily (MFS) profile" evidence="8">
    <location>
        <begin position="8"/>
        <end position="475"/>
    </location>
</feature>
<dbReference type="EMBL" id="CAKJVE010000004">
    <property type="protein sequence ID" value="CAG9708182.1"/>
    <property type="molecule type" value="Genomic_DNA"/>
</dbReference>
<dbReference type="GO" id="GO:0022857">
    <property type="term" value="F:transmembrane transporter activity"/>
    <property type="evidence" value="ECO:0007669"/>
    <property type="project" value="InterPro"/>
</dbReference>
<dbReference type="InterPro" id="IPR036259">
    <property type="entry name" value="MFS_trans_sf"/>
</dbReference>
<evidence type="ECO:0000259" key="8">
    <source>
        <dbReference type="PROSITE" id="PS50850"/>
    </source>
</evidence>
<gene>
    <name evidence="10" type="primary">bmr3_2</name>
    <name evidence="9" type="synonym">bmr3</name>
    <name evidence="9" type="ORF">CNEO_43450</name>
    <name evidence="10" type="ORF">CNEONATNEC25_01960</name>
</gene>
<feature type="transmembrane region" description="Helical" evidence="7">
    <location>
        <begin position="346"/>
        <end position="371"/>
    </location>
</feature>
<feature type="transmembrane region" description="Helical" evidence="7">
    <location>
        <begin position="285"/>
        <end position="310"/>
    </location>
</feature>
<feature type="transmembrane region" description="Helical" evidence="7">
    <location>
        <begin position="135"/>
        <end position="154"/>
    </location>
</feature>
<dbReference type="SUPFAM" id="SSF103473">
    <property type="entry name" value="MFS general substrate transporter"/>
    <property type="match status" value="1"/>
</dbReference>
<dbReference type="Proteomes" id="UP000789738">
    <property type="component" value="Unassembled WGS sequence"/>
</dbReference>
<name>A0A653ARQ3_9CLOT</name>
<evidence type="ECO:0000256" key="2">
    <source>
        <dbReference type="ARBA" id="ARBA00022448"/>
    </source>
</evidence>
<evidence type="ECO:0000256" key="3">
    <source>
        <dbReference type="ARBA" id="ARBA00022475"/>
    </source>
</evidence>
<evidence type="ECO:0000256" key="5">
    <source>
        <dbReference type="ARBA" id="ARBA00022989"/>
    </source>
</evidence>
<dbReference type="RefSeq" id="WP_125149761.1">
    <property type="nucleotide sequence ID" value="NZ_CAKJVD010000018.1"/>
</dbReference>
<dbReference type="PRINTS" id="PR01036">
    <property type="entry name" value="TCRTETB"/>
</dbReference>
<dbReference type="Gene3D" id="1.20.1250.20">
    <property type="entry name" value="MFS general substrate transporter like domains"/>
    <property type="match status" value="1"/>
</dbReference>
<keyword evidence="3" id="KW-1003">Cell membrane</keyword>
<dbReference type="GeneID" id="68877330"/>
<evidence type="ECO:0000313" key="11">
    <source>
        <dbReference type="Proteomes" id="UP000431451"/>
    </source>
</evidence>
<dbReference type="AlphaFoldDB" id="A0A653ARQ3"/>
<dbReference type="FunFam" id="1.20.1720.10:FF:000004">
    <property type="entry name" value="EmrB/QacA family drug resistance transporter"/>
    <property type="match status" value="1"/>
</dbReference>
<feature type="transmembrane region" description="Helical" evidence="7">
    <location>
        <begin position="73"/>
        <end position="99"/>
    </location>
</feature>
<reference evidence="9" key="2">
    <citation type="submission" date="2021-10" db="EMBL/GenBank/DDBJ databases">
        <authorList>
            <person name="Mesa V."/>
        </authorList>
    </citation>
    <scope>NUCLEOTIDE SEQUENCE</scope>
    <source>
        <strain evidence="9">CC3_PB</strain>
    </source>
</reference>
<evidence type="ECO:0000313" key="10">
    <source>
        <dbReference type="EMBL" id="VCT84360.1"/>
    </source>
</evidence>
<accession>A0A653ARQ3</accession>
<feature type="transmembrane region" description="Helical" evidence="7">
    <location>
        <begin position="191"/>
        <end position="209"/>
    </location>
</feature>
<evidence type="ECO:0000313" key="9">
    <source>
        <dbReference type="EMBL" id="CAG9708182.1"/>
    </source>
</evidence>
<keyword evidence="4 7" id="KW-0812">Transmembrane</keyword>
<dbReference type="InterPro" id="IPR011701">
    <property type="entry name" value="MFS"/>
</dbReference>
<feature type="transmembrane region" description="Helical" evidence="7">
    <location>
        <begin position="221"/>
        <end position="239"/>
    </location>
</feature>
<feature type="transmembrane region" description="Helical" evidence="7">
    <location>
        <begin position="7"/>
        <end position="30"/>
    </location>
</feature>
<feature type="transmembrane region" description="Helical" evidence="7">
    <location>
        <begin position="160"/>
        <end position="179"/>
    </location>
</feature>
<keyword evidence="5 7" id="KW-1133">Transmembrane helix</keyword>
<feature type="transmembrane region" description="Helical" evidence="7">
    <location>
        <begin position="105"/>
        <end position="123"/>
    </location>
</feature>
<dbReference type="CDD" id="cd17502">
    <property type="entry name" value="MFS_Azr1_MDR_like"/>
    <property type="match status" value="1"/>
</dbReference>
<dbReference type="Proteomes" id="UP000431451">
    <property type="component" value="Unassembled WGS sequence"/>
</dbReference>
<protein>
    <submittedName>
        <fullName evidence="10">Multidrug resistance protein 3</fullName>
    </submittedName>
</protein>
<evidence type="ECO:0000256" key="6">
    <source>
        <dbReference type="ARBA" id="ARBA00023136"/>
    </source>
</evidence>
<evidence type="ECO:0000256" key="1">
    <source>
        <dbReference type="ARBA" id="ARBA00004651"/>
    </source>
</evidence>
<dbReference type="PANTHER" id="PTHR23501">
    <property type="entry name" value="MAJOR FACILITATOR SUPERFAMILY"/>
    <property type="match status" value="1"/>
</dbReference>
<feature type="transmembrane region" description="Helical" evidence="7">
    <location>
        <begin position="322"/>
        <end position="340"/>
    </location>
</feature>
<evidence type="ECO:0000256" key="7">
    <source>
        <dbReference type="SAM" id="Phobius"/>
    </source>
</evidence>
<dbReference type="InterPro" id="IPR020846">
    <property type="entry name" value="MFS_dom"/>
</dbReference>
<keyword evidence="2" id="KW-0813">Transport</keyword>
<evidence type="ECO:0000256" key="4">
    <source>
        <dbReference type="ARBA" id="ARBA00022692"/>
    </source>
</evidence>
<keyword evidence="6 7" id="KW-0472">Membrane</keyword>
<dbReference type="GO" id="GO:0005886">
    <property type="term" value="C:plasma membrane"/>
    <property type="evidence" value="ECO:0007669"/>
    <property type="project" value="UniProtKB-SubCell"/>
</dbReference>
<dbReference type="PANTHER" id="PTHR23501:SF191">
    <property type="entry name" value="VACUOLAR BASIC AMINO ACID TRANSPORTER 4"/>
    <property type="match status" value="1"/>
</dbReference>
<feature type="transmembrane region" description="Helical" evidence="7">
    <location>
        <begin position="251"/>
        <end position="273"/>
    </location>
</feature>
<reference evidence="10 11" key="1">
    <citation type="submission" date="2018-06" db="EMBL/GenBank/DDBJ databases">
        <authorList>
            <consortium name="IHU Genomes"/>
        </authorList>
    </citation>
    <scope>NUCLEOTIDE SEQUENCE [LARGE SCALE GENOMIC DNA]</scope>
    <source>
        <strain evidence="10 11">NEC25</strain>
    </source>
</reference>